<name>A0ABS5MM39_9STAP</name>
<proteinExistence type="predicted"/>
<evidence type="ECO:0000313" key="1">
    <source>
        <dbReference type="EMBL" id="MBS3696974.1"/>
    </source>
</evidence>
<gene>
    <name evidence="1" type="ORF">JJQ58_05805</name>
</gene>
<keyword evidence="1" id="KW-0378">Hydrolase</keyword>
<dbReference type="GO" id="GO:0016787">
    <property type="term" value="F:hydrolase activity"/>
    <property type="evidence" value="ECO:0007669"/>
    <property type="project" value="UniProtKB-KW"/>
</dbReference>
<dbReference type="EMBL" id="JAGXBM010000006">
    <property type="protein sequence ID" value="MBS3696974.1"/>
    <property type="molecule type" value="Genomic_DNA"/>
</dbReference>
<protein>
    <submittedName>
        <fullName evidence="1">LlaJI family restriction endonuclease</fullName>
        <ecNumber evidence="1">3.1.21.-</ecNumber>
    </submittedName>
</protein>
<keyword evidence="2" id="KW-1185">Reference proteome</keyword>
<keyword evidence="1" id="KW-0255">Endonuclease</keyword>
<dbReference type="RefSeq" id="WP_203153780.1">
    <property type="nucleotide sequence ID" value="NZ_JAEPSA010000008.1"/>
</dbReference>
<dbReference type="EC" id="3.1.21.-" evidence="1"/>
<sequence length="415" mass="49209">MMIRFISFIEGEKYSKNEIPSKFNGEDYFKKNKDGTLTSKVCGISILNRDTYIFLPKGSFKNCDSDYKLKVGKRVFKSLMKYKESVRLTDEESDWLGEDSKEIEYIDTIEWILKDYFQNGIYYEQNKKQEMNGKGKINWAKTIKQTLPYINDSKLLYLDVITNKNQTNSNIISIIHNNVIFECIEEFGWLFDINIKLVKMDIPISSDHQITILKSKLREVFSTYEITLLQNMIKYLESKNSQSDDVHFNLLTPYYYYVWEEMLRSAMEHNEKLQNFVPKPYWEINNKKKYSKQIPDILLERNNNLIIMDAKYYSIRTNNVQKFPGWESIVKQMYYSMSLSHLYNDIQNIFLMPEMLINENKKYIGKTAVEGKESQFGYVYAYSLDINLVLKSYLREDNLNHILGEIIKNIGLNKT</sequence>
<comment type="caution">
    <text evidence="1">The sequence shown here is derived from an EMBL/GenBank/DDBJ whole genome shotgun (WGS) entry which is preliminary data.</text>
</comment>
<dbReference type="Proteomes" id="UP000681586">
    <property type="component" value="Unassembled WGS sequence"/>
</dbReference>
<reference evidence="1 2" key="1">
    <citation type="submission" date="2021-05" db="EMBL/GenBank/DDBJ databases">
        <title>Staphylococcus fleurettii isolated from lake water in First Nation community in Manitoba, Canada.</title>
        <authorList>
            <person name="Bashar S."/>
            <person name="Murdock A."/>
            <person name="Patidar R."/>
            <person name="Golding G."/>
            <person name="Farenhorst A."/>
            <person name="Kumar A."/>
        </authorList>
    </citation>
    <scope>NUCLEOTIDE SEQUENCE [LARGE SCALE GENOMIC DNA]</scope>
    <source>
        <strain evidence="1 2">SF002</strain>
    </source>
</reference>
<organism evidence="1 2">
    <name type="scientific">Mammaliicoccus fleurettii</name>
    <dbReference type="NCBI Taxonomy" id="150056"/>
    <lineage>
        <taxon>Bacteria</taxon>
        <taxon>Bacillati</taxon>
        <taxon>Bacillota</taxon>
        <taxon>Bacilli</taxon>
        <taxon>Bacillales</taxon>
        <taxon>Staphylococcaceae</taxon>
        <taxon>Mammaliicoccus</taxon>
    </lineage>
</organism>
<dbReference type="Pfam" id="PF09563">
    <property type="entry name" value="RE_LlaJI"/>
    <property type="match status" value="1"/>
</dbReference>
<dbReference type="InterPro" id="IPR018579">
    <property type="entry name" value="Restrct_endonuc_II_LlaJI"/>
</dbReference>
<keyword evidence="1" id="KW-0540">Nuclease</keyword>
<accession>A0ABS5MM39</accession>
<dbReference type="GO" id="GO:0004519">
    <property type="term" value="F:endonuclease activity"/>
    <property type="evidence" value="ECO:0007669"/>
    <property type="project" value="UniProtKB-KW"/>
</dbReference>
<evidence type="ECO:0000313" key="2">
    <source>
        <dbReference type="Proteomes" id="UP000681586"/>
    </source>
</evidence>